<evidence type="ECO:0000313" key="10">
    <source>
        <dbReference type="EMBL" id="KAJ4972899.1"/>
    </source>
</evidence>
<evidence type="ECO:0000256" key="3">
    <source>
        <dbReference type="ARBA" id="ARBA00022729"/>
    </source>
</evidence>
<dbReference type="GO" id="GO:0006071">
    <property type="term" value="P:glycerol metabolic process"/>
    <property type="evidence" value="ECO:0007669"/>
    <property type="project" value="UniProtKB-KW"/>
</dbReference>
<evidence type="ECO:0000256" key="5">
    <source>
        <dbReference type="ARBA" id="ARBA00022801"/>
    </source>
</evidence>
<dbReference type="AlphaFoldDB" id="A0A9Q0QV70"/>
<accession>A0A9Q0QV70</accession>
<dbReference type="EMBL" id="JAMYWD010000004">
    <property type="protein sequence ID" value="KAJ4972899.1"/>
    <property type="molecule type" value="Genomic_DNA"/>
</dbReference>
<proteinExistence type="inferred from homology"/>
<dbReference type="InterPro" id="IPR030395">
    <property type="entry name" value="GP_PDE_dom"/>
</dbReference>
<evidence type="ECO:0000256" key="7">
    <source>
        <dbReference type="ARBA" id="ARBA00047512"/>
    </source>
</evidence>
<gene>
    <name evidence="10" type="ORF">NE237_006073</name>
</gene>
<evidence type="ECO:0000256" key="8">
    <source>
        <dbReference type="SAM" id="SignalP"/>
    </source>
</evidence>
<evidence type="ECO:0000313" key="11">
    <source>
        <dbReference type="Proteomes" id="UP001141806"/>
    </source>
</evidence>
<keyword evidence="6" id="KW-0325">Glycoprotein</keyword>
<dbReference type="Gene3D" id="3.20.20.190">
    <property type="entry name" value="Phosphatidylinositol (PI) phosphodiesterase"/>
    <property type="match status" value="1"/>
</dbReference>
<name>A0A9Q0QV70_9MAGN</name>
<dbReference type="FunFam" id="3.20.20.190:FF:000023">
    <property type="entry name" value="Glycerophosphodiester phosphodiesterase GDPD5"/>
    <property type="match status" value="1"/>
</dbReference>
<dbReference type="PANTHER" id="PTHR43620">
    <property type="entry name" value="GLYCEROPHOSPHORYL DIESTER PHOSPHODIESTERASE"/>
    <property type="match status" value="1"/>
</dbReference>
<dbReference type="Pfam" id="PF03009">
    <property type="entry name" value="GDPD"/>
    <property type="match status" value="1"/>
</dbReference>
<keyword evidence="3 8" id="KW-0732">Signal</keyword>
<dbReference type="Proteomes" id="UP001141806">
    <property type="component" value="Unassembled WGS sequence"/>
</dbReference>
<dbReference type="PROSITE" id="PS51704">
    <property type="entry name" value="GP_PDE"/>
    <property type="match status" value="1"/>
</dbReference>
<sequence length="392" mass="45116">MTPSLLFVPFLFLLLIGGCLARPFYPLPSKLAYSDRQPLQTTRPYNIAHRGSNGEIPEETVAAYMRAIEEGADFIETDILSSKDGVLICFHDVTLDDTTDIANHTEFANRKRTYDVQGVNTTGFFVVDFTLVELKSLRVKQRYPFRDQQYNGEFSIITFEEYISIALDATRVVGIYPEIKNPVLINQHVKWADGKRFEDKFVDTLKKYGYKGSYMSEDWLKQPAFIQSFAPTSLIYVSNQTDLPKIFLIDDVTVPTQDTNQSYWEITSDKYLQFIRNYVVGIGPWKDTIVPVENNYLMTSTDLVAKAHAHDLQVHPYTYRNENMFLHFNFHQDPYAEYDYWINTIGVDGLFTDFTGSLHNFQEWTSPISKNESHASDLLHKIAVMVSAYGKL</sequence>
<keyword evidence="5" id="KW-0378">Hydrolase</keyword>
<organism evidence="10 11">
    <name type="scientific">Protea cynaroides</name>
    <dbReference type="NCBI Taxonomy" id="273540"/>
    <lineage>
        <taxon>Eukaryota</taxon>
        <taxon>Viridiplantae</taxon>
        <taxon>Streptophyta</taxon>
        <taxon>Embryophyta</taxon>
        <taxon>Tracheophyta</taxon>
        <taxon>Spermatophyta</taxon>
        <taxon>Magnoliopsida</taxon>
        <taxon>Proteales</taxon>
        <taxon>Proteaceae</taxon>
        <taxon>Protea</taxon>
    </lineage>
</organism>
<evidence type="ECO:0000256" key="1">
    <source>
        <dbReference type="ARBA" id="ARBA00007277"/>
    </source>
</evidence>
<feature type="domain" description="GP-PDE" evidence="9">
    <location>
        <begin position="44"/>
        <end position="362"/>
    </location>
</feature>
<feature type="chain" id="PRO_5040510126" description="glycerophosphodiester phosphodiesterase" evidence="8">
    <location>
        <begin position="22"/>
        <end position="392"/>
    </location>
</feature>
<evidence type="ECO:0000256" key="2">
    <source>
        <dbReference type="ARBA" id="ARBA00012247"/>
    </source>
</evidence>
<dbReference type="GO" id="GO:0006629">
    <property type="term" value="P:lipid metabolic process"/>
    <property type="evidence" value="ECO:0007669"/>
    <property type="project" value="InterPro"/>
</dbReference>
<comment type="catalytic activity">
    <reaction evidence="7">
        <text>a sn-glycero-3-phosphodiester + H2O = an alcohol + sn-glycerol 3-phosphate + H(+)</text>
        <dbReference type="Rhea" id="RHEA:12969"/>
        <dbReference type="ChEBI" id="CHEBI:15377"/>
        <dbReference type="ChEBI" id="CHEBI:15378"/>
        <dbReference type="ChEBI" id="CHEBI:30879"/>
        <dbReference type="ChEBI" id="CHEBI:57597"/>
        <dbReference type="ChEBI" id="CHEBI:83408"/>
        <dbReference type="EC" id="3.1.4.46"/>
    </reaction>
</comment>
<protein>
    <recommendedName>
        <fullName evidence="2">glycerophosphodiester phosphodiesterase</fullName>
        <ecNumber evidence="2">3.1.4.46</ecNumber>
    </recommendedName>
</protein>
<evidence type="ECO:0000259" key="9">
    <source>
        <dbReference type="PROSITE" id="PS51704"/>
    </source>
</evidence>
<dbReference type="GO" id="GO:0008889">
    <property type="term" value="F:glycerophosphodiester phosphodiesterase activity"/>
    <property type="evidence" value="ECO:0007669"/>
    <property type="project" value="UniProtKB-EC"/>
</dbReference>
<dbReference type="SUPFAM" id="SSF51695">
    <property type="entry name" value="PLC-like phosphodiesterases"/>
    <property type="match status" value="1"/>
</dbReference>
<dbReference type="EC" id="3.1.4.46" evidence="2"/>
<feature type="signal peptide" evidence="8">
    <location>
        <begin position="1"/>
        <end position="21"/>
    </location>
</feature>
<evidence type="ECO:0000256" key="4">
    <source>
        <dbReference type="ARBA" id="ARBA00022798"/>
    </source>
</evidence>
<dbReference type="PANTHER" id="PTHR43620:SF7">
    <property type="entry name" value="GLYCEROPHOSPHODIESTER PHOSPHODIESTERASE GDPD5-RELATED"/>
    <property type="match status" value="1"/>
</dbReference>
<comment type="caution">
    <text evidence="10">The sequence shown here is derived from an EMBL/GenBank/DDBJ whole genome shotgun (WGS) entry which is preliminary data.</text>
</comment>
<comment type="similarity">
    <text evidence="1">Belongs to the glycerophosphoryl diester phosphodiesterase family.</text>
</comment>
<dbReference type="CDD" id="cd08602">
    <property type="entry name" value="GDPD_ScGlpQ1_like"/>
    <property type="match status" value="1"/>
</dbReference>
<evidence type="ECO:0000256" key="6">
    <source>
        <dbReference type="ARBA" id="ARBA00023180"/>
    </source>
</evidence>
<reference evidence="10" key="1">
    <citation type="journal article" date="2023" name="Plant J.">
        <title>The genome of the king protea, Protea cynaroides.</title>
        <authorList>
            <person name="Chang J."/>
            <person name="Duong T.A."/>
            <person name="Schoeman C."/>
            <person name="Ma X."/>
            <person name="Roodt D."/>
            <person name="Barker N."/>
            <person name="Li Z."/>
            <person name="Van de Peer Y."/>
            <person name="Mizrachi E."/>
        </authorList>
    </citation>
    <scope>NUCLEOTIDE SEQUENCE</scope>
    <source>
        <tissue evidence="10">Young leaves</tissue>
    </source>
</reference>
<dbReference type="OrthoDB" id="1058301at2759"/>
<keyword evidence="4" id="KW-0319">Glycerol metabolism</keyword>
<keyword evidence="11" id="KW-1185">Reference proteome</keyword>
<dbReference type="InterPro" id="IPR017946">
    <property type="entry name" value="PLC-like_Pdiesterase_TIM-brl"/>
</dbReference>